<evidence type="ECO:0000313" key="4">
    <source>
        <dbReference type="Proteomes" id="UP000245125"/>
    </source>
</evidence>
<dbReference type="EMBL" id="OUUY01000002">
    <property type="protein sequence ID" value="SPP99608.1"/>
    <property type="molecule type" value="Genomic_DNA"/>
</dbReference>
<keyword evidence="4" id="KW-1185">Reference proteome</keyword>
<reference evidence="4" key="1">
    <citation type="submission" date="2018-03" db="EMBL/GenBank/DDBJ databases">
        <authorList>
            <person name="Zecchin S."/>
        </authorList>
    </citation>
    <scope>NUCLEOTIDE SEQUENCE [LARGE SCALE GENOMIC DNA]</scope>
</reference>
<proteinExistence type="inferred from homology"/>
<dbReference type="CDD" id="cd00293">
    <property type="entry name" value="USP-like"/>
    <property type="match status" value="2"/>
</dbReference>
<name>A0A2U3QDW6_9BACT</name>
<accession>A0A2U3QDW6</accession>
<evidence type="ECO:0000259" key="2">
    <source>
        <dbReference type="Pfam" id="PF00582"/>
    </source>
</evidence>
<dbReference type="Proteomes" id="UP000245125">
    <property type="component" value="Unassembled WGS sequence"/>
</dbReference>
<dbReference type="InterPro" id="IPR006016">
    <property type="entry name" value="UspA"/>
</dbReference>
<feature type="domain" description="UspA" evidence="2">
    <location>
        <begin position="1"/>
        <end position="127"/>
    </location>
</feature>
<dbReference type="OrthoDB" id="5405249at2"/>
<dbReference type="SUPFAM" id="SSF52402">
    <property type="entry name" value="Adenine nucleotide alpha hydrolases-like"/>
    <property type="match status" value="2"/>
</dbReference>
<protein>
    <submittedName>
        <fullName evidence="3">Universal stress protein family</fullName>
    </submittedName>
</protein>
<evidence type="ECO:0000313" key="3">
    <source>
        <dbReference type="EMBL" id="SPP99608.1"/>
    </source>
</evidence>
<dbReference type="Pfam" id="PF00582">
    <property type="entry name" value="Usp"/>
    <property type="match status" value="2"/>
</dbReference>
<dbReference type="AlphaFoldDB" id="A0A2U3QDW6"/>
<dbReference type="InterPro" id="IPR014729">
    <property type="entry name" value="Rossmann-like_a/b/a_fold"/>
</dbReference>
<comment type="similarity">
    <text evidence="1">Belongs to the universal stress protein A family.</text>
</comment>
<sequence>MYKKILATVNEHINSEVTARYALHLAKACGAMFFTCFIAEKGTPKENINRAEDAMNRLFVEAEHLKMKTESITKTGETTKEISAIARHEGIDIVFASTRRSDIERRFYSGTVTRRLSSILPCSVALMRVVHMGKIHPTKILVPLKAGIDHIKERAYFTSKMAECCNAKVVVFHAAKPITKFFHGEMHLTPYEWGRRIPKDIAGFMEYLRKYEIEHEGRLLPGKTGRSITIEAAVKRHDLIIMGASERGLLTTLIKGSPVEEVLRETPCDLIILKPRHED</sequence>
<gene>
    <name evidence="3" type="ORF">NBG4_100048</name>
</gene>
<dbReference type="PANTHER" id="PTHR46268">
    <property type="entry name" value="STRESS RESPONSE PROTEIN NHAX"/>
    <property type="match status" value="1"/>
</dbReference>
<evidence type="ECO:0000256" key="1">
    <source>
        <dbReference type="ARBA" id="ARBA00008791"/>
    </source>
</evidence>
<feature type="domain" description="UspA" evidence="2">
    <location>
        <begin position="204"/>
        <end position="274"/>
    </location>
</feature>
<organism evidence="3 4">
    <name type="scientific">Candidatus Sulfobium mesophilum</name>
    <dbReference type="NCBI Taxonomy" id="2016548"/>
    <lineage>
        <taxon>Bacteria</taxon>
        <taxon>Pseudomonadati</taxon>
        <taxon>Nitrospirota</taxon>
        <taxon>Nitrospiria</taxon>
        <taxon>Nitrospirales</taxon>
        <taxon>Nitrospiraceae</taxon>
        <taxon>Candidatus Sulfobium</taxon>
    </lineage>
</organism>
<dbReference type="PANTHER" id="PTHR46268:SF22">
    <property type="entry name" value="SENSOR PROTEIN KDPD-RELATED"/>
    <property type="match status" value="1"/>
</dbReference>
<dbReference type="Gene3D" id="3.40.50.620">
    <property type="entry name" value="HUPs"/>
    <property type="match status" value="2"/>
</dbReference>